<evidence type="ECO:0000256" key="6">
    <source>
        <dbReference type="ARBA" id="ARBA00023285"/>
    </source>
</evidence>
<evidence type="ECO:0000259" key="9">
    <source>
        <dbReference type="Pfam" id="PF24621"/>
    </source>
</evidence>
<gene>
    <name evidence="10" type="ORF">BECKDK2373B_GA0170837_101228</name>
</gene>
<dbReference type="GO" id="GO:0009073">
    <property type="term" value="P:aromatic amino acid family biosynthetic process"/>
    <property type="evidence" value="ECO:0007669"/>
    <property type="project" value="InterPro"/>
</dbReference>
<dbReference type="Pfam" id="PF24621">
    <property type="entry name" value="DHQS_C"/>
    <property type="match status" value="1"/>
</dbReference>
<keyword evidence="7" id="KW-1133">Transmembrane helix</keyword>
<evidence type="ECO:0000256" key="1">
    <source>
        <dbReference type="ARBA" id="ARBA00001911"/>
    </source>
</evidence>
<evidence type="ECO:0000256" key="7">
    <source>
        <dbReference type="SAM" id="Phobius"/>
    </source>
</evidence>
<dbReference type="InterPro" id="IPR030963">
    <property type="entry name" value="DHQ_synth_fam"/>
</dbReference>
<dbReference type="AlphaFoldDB" id="A0A450S372"/>
<comment type="cofactor">
    <cofactor evidence="1">
        <name>NAD(+)</name>
        <dbReference type="ChEBI" id="CHEBI:57540"/>
    </cofactor>
</comment>
<feature type="domain" description="3-dehydroquinate synthase C-terminal" evidence="9">
    <location>
        <begin position="193"/>
        <end position="336"/>
    </location>
</feature>
<protein>
    <submittedName>
        <fullName evidence="10">3-dehydroquinate synthase</fullName>
    </submittedName>
</protein>
<dbReference type="PANTHER" id="PTHR43622:SF1">
    <property type="entry name" value="3-DEHYDROQUINATE SYNTHASE"/>
    <property type="match status" value="1"/>
</dbReference>
<evidence type="ECO:0000256" key="5">
    <source>
        <dbReference type="ARBA" id="ARBA00023239"/>
    </source>
</evidence>
<dbReference type="GO" id="GO:0003856">
    <property type="term" value="F:3-dehydroquinate synthase activity"/>
    <property type="evidence" value="ECO:0007669"/>
    <property type="project" value="TreeGrafter"/>
</dbReference>
<keyword evidence="7" id="KW-0472">Membrane</keyword>
<proteinExistence type="predicted"/>
<keyword evidence="7" id="KW-0812">Transmembrane</keyword>
<sequence length="387" mass="42738">MSESLSTHHRMHGVFELDTALEDSSSYFLGYAIASAFPGILCRHDFDRVFLISDLTVSRLYGSELIELLHGSHVPVEEISIADGERNKTFATLSRLCEDLVRRRISKNSILIAFGGGVIGNIVGLAAGLVYRGIRFIDMPTTLMGQTDSALSNKQAINGDQGKNQFGIYYPPLFVWSDVRVLRSESPRYVRSGLVEGVKNALISDIDFLDYLQARISPDLGYSDADYFDLVYRLIESKRRILNKDPTEKHYAIVLEYGHTFGHAIELLAQGRLSHGECVAVGMCLAAELARNLHLISDELRDRHYRVLGDVLGIDLRLPGNADSDTLLRIIDSDNKRSGRGVRHVLLSGPGSVARGDGDYMVSVPTESVRIVLDAFPRDHASSKSGG</sequence>
<dbReference type="GO" id="GO:0046872">
    <property type="term" value="F:metal ion binding"/>
    <property type="evidence" value="ECO:0007669"/>
    <property type="project" value="UniProtKB-KW"/>
</dbReference>
<dbReference type="Gene3D" id="1.20.1090.10">
    <property type="entry name" value="Dehydroquinate synthase-like - alpha domain"/>
    <property type="match status" value="1"/>
</dbReference>
<dbReference type="Pfam" id="PF01761">
    <property type="entry name" value="DHQ_synthase"/>
    <property type="match status" value="1"/>
</dbReference>
<keyword evidence="5" id="KW-0456">Lyase</keyword>
<feature type="domain" description="3-dehydroquinate synthase N-terminal" evidence="8">
    <location>
        <begin position="79"/>
        <end position="190"/>
    </location>
</feature>
<dbReference type="InterPro" id="IPR056179">
    <property type="entry name" value="DHQS_C"/>
</dbReference>
<dbReference type="InterPro" id="IPR050071">
    <property type="entry name" value="Dehydroquinate_synthase"/>
</dbReference>
<evidence type="ECO:0000259" key="8">
    <source>
        <dbReference type="Pfam" id="PF01761"/>
    </source>
</evidence>
<keyword evidence="4" id="KW-0520">NAD</keyword>
<dbReference type="SUPFAM" id="SSF56796">
    <property type="entry name" value="Dehydroquinate synthase-like"/>
    <property type="match status" value="1"/>
</dbReference>
<keyword evidence="3" id="KW-0479">Metal-binding</keyword>
<comment type="cofactor">
    <cofactor evidence="2">
        <name>Co(2+)</name>
        <dbReference type="ChEBI" id="CHEBI:48828"/>
    </cofactor>
</comment>
<accession>A0A450S372</accession>
<feature type="transmembrane region" description="Helical" evidence="7">
    <location>
        <begin position="110"/>
        <end position="131"/>
    </location>
</feature>
<dbReference type="InterPro" id="IPR030960">
    <property type="entry name" value="DHQS/DOIS_N"/>
</dbReference>
<dbReference type="EMBL" id="CAADEX010000012">
    <property type="protein sequence ID" value="VFJ46090.1"/>
    <property type="molecule type" value="Genomic_DNA"/>
</dbReference>
<dbReference type="CDD" id="cd08197">
    <property type="entry name" value="DOIS"/>
    <property type="match status" value="1"/>
</dbReference>
<organism evidence="10">
    <name type="scientific">Candidatus Kentrum sp. DK</name>
    <dbReference type="NCBI Taxonomy" id="2126562"/>
    <lineage>
        <taxon>Bacteria</taxon>
        <taxon>Pseudomonadati</taxon>
        <taxon>Pseudomonadota</taxon>
        <taxon>Gammaproteobacteria</taxon>
        <taxon>Candidatus Kentrum</taxon>
    </lineage>
</organism>
<reference evidence="10" key="1">
    <citation type="submission" date="2019-02" db="EMBL/GenBank/DDBJ databases">
        <authorList>
            <person name="Gruber-Vodicka R. H."/>
            <person name="Seah K. B. B."/>
        </authorList>
    </citation>
    <scope>NUCLEOTIDE SEQUENCE</scope>
    <source>
        <strain evidence="10">BECK_DK47</strain>
    </source>
</reference>
<evidence type="ECO:0000313" key="10">
    <source>
        <dbReference type="EMBL" id="VFJ46090.1"/>
    </source>
</evidence>
<keyword evidence="6" id="KW-0170">Cobalt</keyword>
<evidence type="ECO:0000256" key="4">
    <source>
        <dbReference type="ARBA" id="ARBA00023027"/>
    </source>
</evidence>
<dbReference type="PANTHER" id="PTHR43622">
    <property type="entry name" value="3-DEHYDROQUINATE SYNTHASE"/>
    <property type="match status" value="1"/>
</dbReference>
<evidence type="ECO:0000256" key="3">
    <source>
        <dbReference type="ARBA" id="ARBA00022723"/>
    </source>
</evidence>
<dbReference type="Gene3D" id="3.40.50.1970">
    <property type="match status" value="1"/>
</dbReference>
<evidence type="ECO:0000256" key="2">
    <source>
        <dbReference type="ARBA" id="ARBA00001941"/>
    </source>
</evidence>
<name>A0A450S372_9GAMM</name>
<dbReference type="PIRSF" id="PIRSF001455">
    <property type="entry name" value="DHQ_synth"/>
    <property type="match status" value="1"/>
</dbReference>